<comment type="catalytic activity">
    <reaction evidence="4">
        <text>3',5'-cyclic UMP + H2O = UMP + H(+)</text>
        <dbReference type="Rhea" id="RHEA:70575"/>
        <dbReference type="ChEBI" id="CHEBI:15377"/>
        <dbReference type="ChEBI" id="CHEBI:15378"/>
        <dbReference type="ChEBI" id="CHEBI:57865"/>
        <dbReference type="ChEBI" id="CHEBI:184387"/>
    </reaction>
    <physiologicalReaction direction="left-to-right" evidence="4">
        <dbReference type="Rhea" id="RHEA:70576"/>
    </physiologicalReaction>
</comment>
<evidence type="ECO:0000256" key="3">
    <source>
        <dbReference type="ARBA" id="ARBA00034301"/>
    </source>
</evidence>
<keyword evidence="1" id="KW-0378">Hydrolase</keyword>
<dbReference type="Gene3D" id="3.40.50.10890">
    <property type="match status" value="1"/>
</dbReference>
<dbReference type="Pfam" id="PF00753">
    <property type="entry name" value="Lactamase_B"/>
    <property type="match status" value="1"/>
</dbReference>
<organism evidence="7 8">
    <name type="scientific">Paenibacillus qinlingensis</name>
    <dbReference type="NCBI Taxonomy" id="1837343"/>
    <lineage>
        <taxon>Bacteria</taxon>
        <taxon>Bacillati</taxon>
        <taxon>Bacillota</taxon>
        <taxon>Bacilli</taxon>
        <taxon>Bacillales</taxon>
        <taxon>Paenibacillaceae</taxon>
        <taxon>Paenibacillus</taxon>
    </lineage>
</organism>
<reference evidence="7 8" key="1">
    <citation type="submission" date="2023-07" db="EMBL/GenBank/DDBJ databases">
        <title>Sorghum-associated microbial communities from plants grown in Nebraska, USA.</title>
        <authorList>
            <person name="Schachtman D."/>
        </authorList>
    </citation>
    <scope>NUCLEOTIDE SEQUENCE [LARGE SCALE GENOMIC DNA]</scope>
    <source>
        <strain evidence="7 8">CC258</strain>
    </source>
</reference>
<dbReference type="PANTHER" id="PTHR11203:SF37">
    <property type="entry name" value="INTEGRATOR COMPLEX SUBUNIT 11"/>
    <property type="match status" value="1"/>
</dbReference>
<proteinExistence type="predicted"/>
<dbReference type="SUPFAM" id="SSF56281">
    <property type="entry name" value="Metallo-hydrolase/oxidoreductase"/>
    <property type="match status" value="1"/>
</dbReference>
<dbReference type="RefSeq" id="WP_310501566.1">
    <property type="nucleotide sequence ID" value="NZ_JAVDSB010000014.1"/>
</dbReference>
<evidence type="ECO:0000313" key="8">
    <source>
        <dbReference type="Proteomes" id="UP001267290"/>
    </source>
</evidence>
<comment type="function">
    <text evidence="3">Counteracts the endogenous Pycsar antiviral defense system. Phosphodiesterase that enables metal-dependent hydrolysis of host cyclic nucleotide Pycsar defense signals such as cCMP and cUMP.</text>
</comment>
<evidence type="ECO:0000259" key="6">
    <source>
        <dbReference type="SMART" id="SM01027"/>
    </source>
</evidence>
<feature type="domain" description="Metallo-beta-lactamase" evidence="5">
    <location>
        <begin position="14"/>
        <end position="226"/>
    </location>
</feature>
<dbReference type="Pfam" id="PF10996">
    <property type="entry name" value="Beta-Casp"/>
    <property type="match status" value="1"/>
</dbReference>
<keyword evidence="8" id="KW-1185">Reference proteome</keyword>
<dbReference type="GO" id="GO:0004527">
    <property type="term" value="F:exonuclease activity"/>
    <property type="evidence" value="ECO:0007669"/>
    <property type="project" value="UniProtKB-KW"/>
</dbReference>
<dbReference type="InterPro" id="IPR001279">
    <property type="entry name" value="Metallo-B-lactamas"/>
</dbReference>
<dbReference type="InterPro" id="IPR022712">
    <property type="entry name" value="Beta_Casp"/>
</dbReference>
<comment type="caution">
    <text evidence="7">The sequence shown here is derived from an EMBL/GenBank/DDBJ whole genome shotgun (WGS) entry which is preliminary data.</text>
</comment>
<evidence type="ECO:0000256" key="1">
    <source>
        <dbReference type="ARBA" id="ARBA00022801"/>
    </source>
</evidence>
<dbReference type="InterPro" id="IPR036866">
    <property type="entry name" value="RibonucZ/Hydroxyglut_hydro"/>
</dbReference>
<dbReference type="Gene3D" id="3.60.15.10">
    <property type="entry name" value="Ribonuclease Z/Hydroxyacylglutathione hydrolase-like"/>
    <property type="match status" value="1"/>
</dbReference>
<accession>A0ABU1P301</accession>
<sequence length="432" mass="48354">MMHVEVWGGAGEHGRSCYWIGNTRSSIMLDCGVKREGIGEYPLLDAAKVAALDAVFLSHAHEDHSIAIPLLYKLGYTGVVWTTRVTAEQLPGYYSSWGNNVRQQGGELPYDETHLAAVKYAFIEDAVPAQQWFTISPELRVCWGRSGHMLGSIWFMIELEGKQLFYSGDYSEDSIVLGTDTPRLIELSSALDGAILDAAYSTDTEEQESKLESLFIEADRVLAANGQLLLPVPVCGRGQELLLLMEQRYPNTPIRVEQELIEAMKLMLQHSSWLKVGMAARLAEALSSSRSAIISTDDDRERLLQEDIACSRAAIWITTDGMMQSVKAQWYYDMLRNHNNNGILITGHAAKGTTAHRLLALPDEDRGCRIRAIRYKIHQGLPDVRRMVQSMRSNFKLLVHAPKRDTDELLRQLQKEGEQDLLSLGPGARIVL</sequence>
<gene>
    <name evidence="7" type="ORF">J2736_005340</name>
</gene>
<keyword evidence="7" id="KW-0269">Exonuclease</keyword>
<evidence type="ECO:0000259" key="5">
    <source>
        <dbReference type="SMART" id="SM00849"/>
    </source>
</evidence>
<evidence type="ECO:0000313" key="7">
    <source>
        <dbReference type="EMBL" id="MDR6554125.1"/>
    </source>
</evidence>
<dbReference type="InterPro" id="IPR050698">
    <property type="entry name" value="MBL"/>
</dbReference>
<keyword evidence="7" id="KW-0540">Nuclease</keyword>
<dbReference type="SMART" id="SM01027">
    <property type="entry name" value="Beta-Casp"/>
    <property type="match status" value="1"/>
</dbReference>
<dbReference type="SMART" id="SM00849">
    <property type="entry name" value="Lactamase_B"/>
    <property type="match status" value="1"/>
</dbReference>
<evidence type="ECO:0000256" key="2">
    <source>
        <dbReference type="ARBA" id="ARBA00034221"/>
    </source>
</evidence>
<comment type="catalytic activity">
    <reaction evidence="2">
        <text>3',5'-cyclic CMP + H2O = CMP + H(+)</text>
        <dbReference type="Rhea" id="RHEA:72675"/>
        <dbReference type="ChEBI" id="CHEBI:15377"/>
        <dbReference type="ChEBI" id="CHEBI:15378"/>
        <dbReference type="ChEBI" id="CHEBI:58003"/>
        <dbReference type="ChEBI" id="CHEBI:60377"/>
    </reaction>
    <physiologicalReaction direction="left-to-right" evidence="2">
        <dbReference type="Rhea" id="RHEA:72676"/>
    </physiologicalReaction>
</comment>
<feature type="domain" description="Beta-Casp" evidence="6">
    <location>
        <begin position="238"/>
        <end position="358"/>
    </location>
</feature>
<protein>
    <submittedName>
        <fullName evidence="7">Cft2 family RNA processing exonuclease</fullName>
    </submittedName>
</protein>
<dbReference type="Proteomes" id="UP001267290">
    <property type="component" value="Unassembled WGS sequence"/>
</dbReference>
<name>A0ABU1P301_9BACL</name>
<dbReference type="PANTHER" id="PTHR11203">
    <property type="entry name" value="CLEAVAGE AND POLYADENYLATION SPECIFICITY FACTOR FAMILY MEMBER"/>
    <property type="match status" value="1"/>
</dbReference>
<dbReference type="EMBL" id="JAVDSB010000014">
    <property type="protein sequence ID" value="MDR6554125.1"/>
    <property type="molecule type" value="Genomic_DNA"/>
</dbReference>
<evidence type="ECO:0000256" key="4">
    <source>
        <dbReference type="ARBA" id="ARBA00048505"/>
    </source>
</evidence>